<gene>
    <name evidence="1" type="ORF">GX50_07828</name>
</gene>
<accession>A0A2B7Z773</accession>
<dbReference type="EMBL" id="PDND01000243">
    <property type="protein sequence ID" value="PGH29425.1"/>
    <property type="molecule type" value="Genomic_DNA"/>
</dbReference>
<protein>
    <submittedName>
        <fullName evidence="1">Uncharacterized protein</fullName>
    </submittedName>
</protein>
<reference evidence="1 2" key="1">
    <citation type="submission" date="2017-10" db="EMBL/GenBank/DDBJ databases">
        <title>Comparative genomics in systemic dimorphic fungi from Ajellomycetaceae.</title>
        <authorList>
            <person name="Munoz J.F."/>
            <person name="Mcewen J.G."/>
            <person name="Clay O.K."/>
            <person name="Cuomo C.A."/>
        </authorList>
    </citation>
    <scope>NUCLEOTIDE SEQUENCE [LARGE SCALE GENOMIC DNA]</scope>
    <source>
        <strain evidence="1 2">UAMH4076</strain>
    </source>
</reference>
<evidence type="ECO:0000313" key="1">
    <source>
        <dbReference type="EMBL" id="PGH29425.1"/>
    </source>
</evidence>
<dbReference type="Proteomes" id="UP000226031">
    <property type="component" value="Unassembled WGS sequence"/>
</dbReference>
<sequence>MAKSWKNTMLSLLHLEKRSAYKDHTVFRVGQVGTIWMGNSRTIFKRPSALLKAWMRSSRALMGESSWDQLVFANFRF</sequence>
<keyword evidence="2" id="KW-1185">Reference proteome</keyword>
<name>A0A2B7Z773_9EURO</name>
<comment type="caution">
    <text evidence="1">The sequence shown here is derived from an EMBL/GenBank/DDBJ whole genome shotgun (WGS) entry which is preliminary data.</text>
</comment>
<evidence type="ECO:0000313" key="2">
    <source>
        <dbReference type="Proteomes" id="UP000226031"/>
    </source>
</evidence>
<dbReference type="AlphaFoldDB" id="A0A2B7Z773"/>
<proteinExistence type="predicted"/>
<organism evidence="1 2">
    <name type="scientific">[Emmonsia] crescens</name>
    <dbReference type="NCBI Taxonomy" id="73230"/>
    <lineage>
        <taxon>Eukaryota</taxon>
        <taxon>Fungi</taxon>
        <taxon>Dikarya</taxon>
        <taxon>Ascomycota</taxon>
        <taxon>Pezizomycotina</taxon>
        <taxon>Eurotiomycetes</taxon>
        <taxon>Eurotiomycetidae</taxon>
        <taxon>Onygenales</taxon>
        <taxon>Ajellomycetaceae</taxon>
        <taxon>Emergomyces</taxon>
    </lineage>
</organism>